<reference evidence="1" key="1">
    <citation type="submission" date="2019-03" db="EMBL/GenBank/DDBJ databases">
        <title>Single cell metagenomics reveals metabolic interactions within the superorganism composed of flagellate Streblomastix strix and complex community of Bacteroidetes bacteria on its surface.</title>
        <authorList>
            <person name="Treitli S.C."/>
            <person name="Kolisko M."/>
            <person name="Husnik F."/>
            <person name="Keeling P."/>
            <person name="Hampl V."/>
        </authorList>
    </citation>
    <scope>NUCLEOTIDE SEQUENCE</scope>
    <source>
        <strain evidence="1">STM</strain>
    </source>
</reference>
<protein>
    <submittedName>
        <fullName evidence="1">Uncharacterized protein</fullName>
    </submittedName>
</protein>
<name>A0A5J4T218_9ZZZZ</name>
<comment type="caution">
    <text evidence="1">The sequence shown here is derived from an EMBL/GenBank/DDBJ whole genome shotgun (WGS) entry which is preliminary data.</text>
</comment>
<sequence length="526" mass="58669">MKTRKWPSFLMIAITVLFFCSCQNWNVWDDPSGNQQQPIPEPPVDRSAKLVAKYIFESNLENTLDASSTGQLLSQSNGKIPTFEENAERGSGVLHQYFGFNDAGSISYAKFDNPLKGVEDLYGASISLWVNRIDTNIFDAIWAFFDEDNSDGIDGRFYLTPNAYLGFNGTGGWFDCNHPDGGTTNAIASGEWNMVTVSIDMTGFWVYVNGKLLYNINNQLAWGAIDGVAPGKFDYQSVIKLIKSSSNFYLGYGSWWGSSDLLIDDLLIYKGTLTETEVSALYDSYTGLVAYYNFESNLKNVVNENSEGELQKQANGTLPTFESGDTSWGSSYLHLYFGFDGEKSIGYVKFDNPLKGLNINGASISLWVNRIDSNVWDAIWAFFDEDNSDEIEGRFYLTPNAYLGFNGTGGWFDCNWPDNVTNAIAVEKWNMVTVTIHTGGFGIYVNGTKLYDKTQQVAWGSGDNIAPADFDYSHIINLLKSSSNFYLGYGSWWGSASLLTDDLMIYSRTLSDGEISDLYESRKQAD</sequence>
<gene>
    <name evidence="1" type="ORF">EZS27_000954</name>
</gene>
<dbReference type="AlphaFoldDB" id="A0A5J4T218"/>
<dbReference type="EMBL" id="SNRY01000010">
    <property type="protein sequence ID" value="KAA6351683.1"/>
    <property type="molecule type" value="Genomic_DNA"/>
</dbReference>
<dbReference type="PROSITE" id="PS51257">
    <property type="entry name" value="PROKAR_LIPOPROTEIN"/>
    <property type="match status" value="1"/>
</dbReference>
<dbReference type="Pfam" id="PF13385">
    <property type="entry name" value="Laminin_G_3"/>
    <property type="match status" value="1"/>
</dbReference>
<proteinExistence type="predicted"/>
<organism evidence="1">
    <name type="scientific">termite gut metagenome</name>
    <dbReference type="NCBI Taxonomy" id="433724"/>
    <lineage>
        <taxon>unclassified sequences</taxon>
        <taxon>metagenomes</taxon>
        <taxon>organismal metagenomes</taxon>
    </lineage>
</organism>
<accession>A0A5J4T218</accession>
<dbReference type="SUPFAM" id="SSF49899">
    <property type="entry name" value="Concanavalin A-like lectins/glucanases"/>
    <property type="match status" value="2"/>
</dbReference>
<dbReference type="Gene3D" id="2.60.120.200">
    <property type="match status" value="2"/>
</dbReference>
<dbReference type="InterPro" id="IPR013320">
    <property type="entry name" value="ConA-like_dom_sf"/>
</dbReference>
<evidence type="ECO:0000313" key="1">
    <source>
        <dbReference type="EMBL" id="KAA6351683.1"/>
    </source>
</evidence>